<evidence type="ECO:0000256" key="5">
    <source>
        <dbReference type="SAM" id="SignalP"/>
    </source>
</evidence>
<dbReference type="PANTHER" id="PTHR23259">
    <property type="entry name" value="RIDDLE"/>
    <property type="match status" value="1"/>
</dbReference>
<feature type="region of interest" description="Disordered" evidence="4">
    <location>
        <begin position="76"/>
        <end position="104"/>
    </location>
</feature>
<proteinExistence type="predicted"/>
<organism evidence="7 8">
    <name type="scientific">Ancylostoma ceylanicum</name>
    <dbReference type="NCBI Taxonomy" id="53326"/>
    <lineage>
        <taxon>Eukaryota</taxon>
        <taxon>Metazoa</taxon>
        <taxon>Ecdysozoa</taxon>
        <taxon>Nematoda</taxon>
        <taxon>Chromadorea</taxon>
        <taxon>Rhabditida</taxon>
        <taxon>Rhabditina</taxon>
        <taxon>Rhabditomorpha</taxon>
        <taxon>Strongyloidea</taxon>
        <taxon>Ancylostomatidae</taxon>
        <taxon>Ancylostomatinae</taxon>
        <taxon>Ancylostoma</taxon>
    </lineage>
</organism>
<dbReference type="EMBL" id="JARK01001350">
    <property type="protein sequence ID" value="EYC24268.1"/>
    <property type="molecule type" value="Genomic_DNA"/>
</dbReference>
<keyword evidence="2" id="KW-0722">Serine protease inhibitor</keyword>
<dbReference type="InterPro" id="IPR002919">
    <property type="entry name" value="TIL_dom"/>
</dbReference>
<feature type="chain" id="PRO_5001489224" description="TIL domain-containing protein" evidence="5">
    <location>
        <begin position="19"/>
        <end position="140"/>
    </location>
</feature>
<evidence type="ECO:0000256" key="4">
    <source>
        <dbReference type="SAM" id="MobiDB-lite"/>
    </source>
</evidence>
<keyword evidence="1" id="KW-0646">Protease inhibitor</keyword>
<feature type="signal peptide" evidence="5">
    <location>
        <begin position="1"/>
        <end position="18"/>
    </location>
</feature>
<dbReference type="Pfam" id="PF01826">
    <property type="entry name" value="TIL"/>
    <property type="match status" value="1"/>
</dbReference>
<accession>A0A016VC05</accession>
<evidence type="ECO:0000256" key="2">
    <source>
        <dbReference type="ARBA" id="ARBA00022900"/>
    </source>
</evidence>
<dbReference type="Gene3D" id="2.10.25.10">
    <property type="entry name" value="Laminin"/>
    <property type="match status" value="1"/>
</dbReference>
<dbReference type="InterPro" id="IPR036084">
    <property type="entry name" value="Ser_inhib-like_sf"/>
</dbReference>
<dbReference type="PANTHER" id="PTHR23259:SF70">
    <property type="entry name" value="ACCESSORY GLAND PROTEIN ACP62F-RELATED"/>
    <property type="match status" value="1"/>
</dbReference>
<dbReference type="GO" id="GO:0004867">
    <property type="term" value="F:serine-type endopeptidase inhibitor activity"/>
    <property type="evidence" value="ECO:0007669"/>
    <property type="project" value="UniProtKB-KW"/>
</dbReference>
<dbReference type="AlphaFoldDB" id="A0A016VC05"/>
<feature type="compositionally biased region" description="Pro residues" evidence="4">
    <location>
        <begin position="79"/>
        <end position="100"/>
    </location>
</feature>
<reference evidence="8" key="1">
    <citation type="journal article" date="2015" name="Nat. Genet.">
        <title>The genome and transcriptome of the zoonotic hookworm Ancylostoma ceylanicum identify infection-specific gene families.</title>
        <authorList>
            <person name="Schwarz E.M."/>
            <person name="Hu Y."/>
            <person name="Antoshechkin I."/>
            <person name="Miller M.M."/>
            <person name="Sternberg P.W."/>
            <person name="Aroian R.V."/>
        </authorList>
    </citation>
    <scope>NUCLEOTIDE SEQUENCE</scope>
    <source>
        <strain evidence="8">HY135</strain>
    </source>
</reference>
<keyword evidence="8" id="KW-1185">Reference proteome</keyword>
<protein>
    <recommendedName>
        <fullName evidence="6">TIL domain-containing protein</fullName>
    </recommendedName>
</protein>
<gene>
    <name evidence="7" type="primary">Acey_s0014.g2409</name>
    <name evidence="7" type="ORF">Y032_0014g2409</name>
</gene>
<sequence>MKELYLVLLTFYLTAVLAQDERRRCGPNEVFDECGSACEPTCRNPNPEVCTLQCVAGCRCRTGFFRNDRNECVRDCNPPTRPPPTRPPPTRPPPTRPPTPTSCSQVRCPPGTQCVMMQFPCTRHPCPPPRPQCVQNRFPM</sequence>
<dbReference type="InterPro" id="IPR051368">
    <property type="entry name" value="SerProtInhib-TIL_Domain"/>
</dbReference>
<evidence type="ECO:0000313" key="8">
    <source>
        <dbReference type="Proteomes" id="UP000024635"/>
    </source>
</evidence>
<dbReference type="CDD" id="cd19941">
    <property type="entry name" value="TIL"/>
    <property type="match status" value="1"/>
</dbReference>
<comment type="caution">
    <text evidence="7">The sequence shown here is derived from an EMBL/GenBank/DDBJ whole genome shotgun (WGS) entry which is preliminary data.</text>
</comment>
<dbReference type="Proteomes" id="UP000024635">
    <property type="component" value="Unassembled WGS sequence"/>
</dbReference>
<evidence type="ECO:0000313" key="7">
    <source>
        <dbReference type="EMBL" id="EYC24268.1"/>
    </source>
</evidence>
<evidence type="ECO:0000256" key="1">
    <source>
        <dbReference type="ARBA" id="ARBA00022690"/>
    </source>
</evidence>
<evidence type="ECO:0000259" key="6">
    <source>
        <dbReference type="Pfam" id="PF01826"/>
    </source>
</evidence>
<keyword evidence="5" id="KW-0732">Signal</keyword>
<evidence type="ECO:0000256" key="3">
    <source>
        <dbReference type="ARBA" id="ARBA00023157"/>
    </source>
</evidence>
<name>A0A016VC05_9BILA</name>
<dbReference type="SUPFAM" id="SSF57567">
    <property type="entry name" value="Serine protease inhibitors"/>
    <property type="match status" value="1"/>
</dbReference>
<keyword evidence="3" id="KW-1015">Disulfide bond</keyword>
<feature type="domain" description="TIL" evidence="6">
    <location>
        <begin position="25"/>
        <end position="74"/>
    </location>
</feature>
<dbReference type="OrthoDB" id="5869849at2759"/>